<evidence type="ECO:0000256" key="10">
    <source>
        <dbReference type="RuleBase" id="RU361193"/>
    </source>
</evidence>
<comment type="cofactor">
    <cofactor evidence="1">
        <name>Ca(2+)</name>
        <dbReference type="ChEBI" id="CHEBI:29108"/>
    </cofactor>
</comment>
<keyword evidence="4" id="KW-0479">Metal-binding</keyword>
<evidence type="ECO:0000256" key="11">
    <source>
        <dbReference type="SAM" id="Phobius"/>
    </source>
</evidence>
<comment type="pathway">
    <text evidence="2">Protein modification; protein glycosylation.</text>
</comment>
<comment type="similarity">
    <text evidence="3 10">Belongs to the glycosyl hydrolase 47 family.</text>
</comment>
<keyword evidence="13" id="KW-1185">Reference proteome</keyword>
<dbReference type="InterPro" id="IPR050749">
    <property type="entry name" value="Glycosyl_Hydrolase_47"/>
</dbReference>
<evidence type="ECO:0000256" key="9">
    <source>
        <dbReference type="ARBA" id="ARBA00048605"/>
    </source>
</evidence>
<keyword evidence="5 10" id="KW-0378">Hydrolase</keyword>
<evidence type="ECO:0000313" key="13">
    <source>
        <dbReference type="Proteomes" id="UP001153714"/>
    </source>
</evidence>
<gene>
    <name evidence="12" type="ORF">DIATSA_LOCUS411</name>
</gene>
<evidence type="ECO:0000256" key="5">
    <source>
        <dbReference type="ARBA" id="ARBA00022801"/>
    </source>
</evidence>
<dbReference type="Proteomes" id="UP001153714">
    <property type="component" value="Chromosome 1"/>
</dbReference>
<dbReference type="OrthoDB" id="8118055at2759"/>
<keyword evidence="10" id="KW-0326">Glycosidase</keyword>
<dbReference type="GO" id="GO:0016020">
    <property type="term" value="C:membrane"/>
    <property type="evidence" value="ECO:0007669"/>
    <property type="project" value="InterPro"/>
</dbReference>
<keyword evidence="6" id="KW-0106">Calcium</keyword>
<dbReference type="InterPro" id="IPR001382">
    <property type="entry name" value="Glyco_hydro_47"/>
</dbReference>
<dbReference type="PRINTS" id="PR00747">
    <property type="entry name" value="GLYHDRLASE47"/>
</dbReference>
<keyword evidence="11" id="KW-0472">Membrane</keyword>
<dbReference type="Gene3D" id="1.50.10.10">
    <property type="match status" value="1"/>
</dbReference>
<evidence type="ECO:0000256" key="1">
    <source>
        <dbReference type="ARBA" id="ARBA00001913"/>
    </source>
</evidence>
<evidence type="ECO:0000256" key="7">
    <source>
        <dbReference type="ARBA" id="ARBA00023157"/>
    </source>
</evidence>
<keyword evidence="11" id="KW-1133">Transmembrane helix</keyword>
<evidence type="ECO:0000256" key="6">
    <source>
        <dbReference type="ARBA" id="ARBA00022837"/>
    </source>
</evidence>
<comment type="catalytic activity">
    <reaction evidence="8">
        <text>N(4)-(alpha-D-Man-(1-&gt;2)-alpha-D-Man-(1-&gt;2)-alpha-D-Man-(1-&gt;3)-[alpha-D-Man-(1-&gt;3)-[alpha-D-Man-(1-&gt;2)-alpha-D-Man-(1-&gt;6)]-alpha-D-Man-(1-&gt;6)]-beta-D-Man-(1-&gt;4)-beta-D-GlcNAc-(1-&gt;4)-beta-D-GlcNAc)-L-asparaginyl-[protein] (N-glucan mannose isomer 8A1,2,3B1,3) + 3 H2O = N(4)-(alpha-D-Man-(1-&gt;3)-[alpha-D-Man-(1-&gt;3)-[alpha-D-Man-(1-&gt;6)]-alpha-D-Man-(1-&gt;6)]-beta-D-Man-(1-&gt;4)-beta-D-GlcNAc-(1-&gt;4)-beta-D-GlcNAc)-L-asparaginyl-[protein] (N-glucan mannose isomer 5A1,2) + 3 beta-D-mannose</text>
        <dbReference type="Rhea" id="RHEA:56028"/>
        <dbReference type="Rhea" id="RHEA-COMP:14358"/>
        <dbReference type="Rhea" id="RHEA-COMP:14367"/>
        <dbReference type="ChEBI" id="CHEBI:15377"/>
        <dbReference type="ChEBI" id="CHEBI:28563"/>
        <dbReference type="ChEBI" id="CHEBI:59087"/>
        <dbReference type="ChEBI" id="CHEBI:60628"/>
        <dbReference type="EC" id="3.2.1.113"/>
    </reaction>
</comment>
<evidence type="ECO:0000256" key="4">
    <source>
        <dbReference type="ARBA" id="ARBA00022723"/>
    </source>
</evidence>
<dbReference type="GO" id="GO:0005509">
    <property type="term" value="F:calcium ion binding"/>
    <property type="evidence" value="ECO:0007669"/>
    <property type="project" value="InterPro"/>
</dbReference>
<dbReference type="EC" id="3.2.1.-" evidence="10"/>
<reference evidence="12" key="2">
    <citation type="submission" date="2022-10" db="EMBL/GenBank/DDBJ databases">
        <authorList>
            <consortium name="ENA_rothamsted_submissions"/>
            <consortium name="culmorum"/>
            <person name="King R."/>
        </authorList>
    </citation>
    <scope>NUCLEOTIDE SEQUENCE</scope>
</reference>
<dbReference type="PANTHER" id="PTHR11742">
    <property type="entry name" value="MANNOSYL-OLIGOSACCHARIDE ALPHA-1,2-MANNOSIDASE-RELATED"/>
    <property type="match status" value="1"/>
</dbReference>
<evidence type="ECO:0000313" key="12">
    <source>
        <dbReference type="EMBL" id="CAG9782126.1"/>
    </source>
</evidence>
<keyword evidence="7" id="KW-1015">Disulfide bond</keyword>
<accession>A0A9N9N0T4</accession>
<evidence type="ECO:0000256" key="3">
    <source>
        <dbReference type="ARBA" id="ARBA00007658"/>
    </source>
</evidence>
<evidence type="ECO:0000256" key="8">
    <source>
        <dbReference type="ARBA" id="ARBA00047669"/>
    </source>
</evidence>
<dbReference type="Pfam" id="PF01532">
    <property type="entry name" value="Glyco_hydro_47"/>
    <property type="match status" value="1"/>
</dbReference>
<reference evidence="12" key="1">
    <citation type="submission" date="2021-12" db="EMBL/GenBank/DDBJ databases">
        <authorList>
            <person name="King R."/>
        </authorList>
    </citation>
    <scope>NUCLEOTIDE SEQUENCE</scope>
</reference>
<dbReference type="AlphaFoldDB" id="A0A9N9N0T4"/>
<organism evidence="12 13">
    <name type="scientific">Diatraea saccharalis</name>
    <name type="common">sugarcane borer</name>
    <dbReference type="NCBI Taxonomy" id="40085"/>
    <lineage>
        <taxon>Eukaryota</taxon>
        <taxon>Metazoa</taxon>
        <taxon>Ecdysozoa</taxon>
        <taxon>Arthropoda</taxon>
        <taxon>Hexapoda</taxon>
        <taxon>Insecta</taxon>
        <taxon>Pterygota</taxon>
        <taxon>Neoptera</taxon>
        <taxon>Endopterygota</taxon>
        <taxon>Lepidoptera</taxon>
        <taxon>Glossata</taxon>
        <taxon>Ditrysia</taxon>
        <taxon>Pyraloidea</taxon>
        <taxon>Crambidae</taxon>
        <taxon>Crambinae</taxon>
        <taxon>Diatraea</taxon>
    </lineage>
</organism>
<comment type="catalytic activity">
    <reaction evidence="9">
        <text>N(4)-(alpha-D-Man-(1-&gt;2)-alpha-D-Man-(1-&gt;2)-alpha-D-Man-(1-&gt;3)-[alpha-D-Man-(1-&gt;2)-alpha-D-Man-(1-&gt;3)-[alpha-D-Man-(1-&gt;2)-alpha-D-Man-(1-&gt;6)]-alpha-D-Man-(1-&gt;6)]-beta-D-Man-(1-&gt;4)-beta-D-GlcNAc-(1-&gt;4)-beta-D-GlcNAc)-L-asparaginyl-[protein] (N-glucan mannose isomer 9A1,2,3B1,2,3) + 4 H2O = N(4)-(alpha-D-Man-(1-&gt;3)-[alpha-D-Man-(1-&gt;3)-[alpha-D-Man-(1-&gt;6)]-alpha-D-Man-(1-&gt;6)]-beta-D-Man-(1-&gt;4)-beta-D-GlcNAc-(1-&gt;4)-beta-D-GlcNAc)-L-asparaginyl-[protein] (N-glucan mannose isomer 5A1,2) + 4 beta-D-mannose</text>
        <dbReference type="Rhea" id="RHEA:56008"/>
        <dbReference type="Rhea" id="RHEA-COMP:14356"/>
        <dbReference type="Rhea" id="RHEA-COMP:14367"/>
        <dbReference type="ChEBI" id="CHEBI:15377"/>
        <dbReference type="ChEBI" id="CHEBI:28563"/>
        <dbReference type="ChEBI" id="CHEBI:59087"/>
        <dbReference type="ChEBI" id="CHEBI:139493"/>
        <dbReference type="EC" id="3.2.1.113"/>
    </reaction>
</comment>
<keyword evidence="11" id="KW-0812">Transmembrane</keyword>
<protein>
    <recommendedName>
        <fullName evidence="10">alpha-1,2-Mannosidase</fullName>
        <ecNumber evidence="10">3.2.1.-</ecNumber>
    </recommendedName>
</protein>
<dbReference type="GO" id="GO:0005975">
    <property type="term" value="P:carbohydrate metabolic process"/>
    <property type="evidence" value="ECO:0007669"/>
    <property type="project" value="InterPro"/>
</dbReference>
<dbReference type="SUPFAM" id="SSF48225">
    <property type="entry name" value="Seven-hairpin glycosidases"/>
    <property type="match status" value="1"/>
</dbReference>
<dbReference type="PANTHER" id="PTHR11742:SF55">
    <property type="entry name" value="ENDOPLASMIC RETICULUM MANNOSYL-OLIGOSACCHARIDE 1,2-ALPHA-MANNOSIDASE"/>
    <property type="match status" value="1"/>
</dbReference>
<dbReference type="EMBL" id="OU893332">
    <property type="protein sequence ID" value="CAG9782126.1"/>
    <property type="molecule type" value="Genomic_DNA"/>
</dbReference>
<evidence type="ECO:0000256" key="2">
    <source>
        <dbReference type="ARBA" id="ARBA00004922"/>
    </source>
</evidence>
<sequence>MIETGAESQISYHHHDRYSGTKKWNPKMDTSIFIAEQQQTVSHKNIIRRWNRLSRLQRSLVYAFLLITITVLILLYSSKLSTDINKDEIKKVVKEPVKNVSLVNESAAVAVKPMKTVIENEFNERPAFTGPGNARQYAVVQSFKHAWRGYKEHAWGHDNLKPVSGMAFDWFSLGLTIVDGLDTAYIMGLTEEFEEGRQWIKDHLVFTKNKDVNFFEVTIRVLGALLTNYHFTQDEMFLEKAKDLGERLMAGFSSPSGIPYSDVNLGTRTAHAPEWSHYSTTAEVTTVQLEFRELSRASGNPAFEVNKYSYYN</sequence>
<dbReference type="GO" id="GO:0005783">
    <property type="term" value="C:endoplasmic reticulum"/>
    <property type="evidence" value="ECO:0007669"/>
    <property type="project" value="TreeGrafter"/>
</dbReference>
<dbReference type="InterPro" id="IPR012341">
    <property type="entry name" value="6hp_glycosidase-like_sf"/>
</dbReference>
<feature type="transmembrane region" description="Helical" evidence="11">
    <location>
        <begin position="59"/>
        <end position="77"/>
    </location>
</feature>
<dbReference type="InterPro" id="IPR036026">
    <property type="entry name" value="Seven-hairpin_glycosidases"/>
</dbReference>
<proteinExistence type="inferred from homology"/>
<name>A0A9N9N0T4_9NEOP</name>
<dbReference type="GO" id="GO:0004571">
    <property type="term" value="F:mannosyl-oligosaccharide 1,2-alpha-mannosidase activity"/>
    <property type="evidence" value="ECO:0007669"/>
    <property type="project" value="UniProtKB-EC"/>
</dbReference>